<feature type="compositionally biased region" description="Acidic residues" evidence="1">
    <location>
        <begin position="36"/>
        <end position="56"/>
    </location>
</feature>
<organism evidence="3 4">
    <name type="scientific">Coemansia javaensis</name>
    <dbReference type="NCBI Taxonomy" id="2761396"/>
    <lineage>
        <taxon>Eukaryota</taxon>
        <taxon>Fungi</taxon>
        <taxon>Fungi incertae sedis</taxon>
        <taxon>Zoopagomycota</taxon>
        <taxon>Kickxellomycotina</taxon>
        <taxon>Kickxellomycetes</taxon>
        <taxon>Kickxellales</taxon>
        <taxon>Kickxellaceae</taxon>
        <taxon>Coemansia</taxon>
    </lineage>
</organism>
<proteinExistence type="predicted"/>
<evidence type="ECO:0000256" key="1">
    <source>
        <dbReference type="SAM" id="MobiDB-lite"/>
    </source>
</evidence>
<dbReference type="OrthoDB" id="2435509at2759"/>
<dbReference type="AlphaFoldDB" id="A0A9W8H3B0"/>
<name>A0A9W8H3B0_9FUNG</name>
<dbReference type="Proteomes" id="UP001140217">
    <property type="component" value="Unassembled WGS sequence"/>
</dbReference>
<evidence type="ECO:0000313" key="3">
    <source>
        <dbReference type="EMBL" id="KAJ2778074.1"/>
    </source>
</evidence>
<sequence>MRGEDPKPTPTKTTTTSSSTKATKTSSTKTTATDKNDDDDDNNNNEPTESFDESYEETGMPGSVLLQTPDYMSVPTPMFEIGEKVTLGWKYTNDTARPPAKLSICGKFPRGSNKSPNPASLCDWDIAVNISGSLNKYIWDTRTVGAPGVAFVASSGYLMYFYDGDYGVNNPRPGAGRIVPSLFWFNMYNSRYDQTNQGVPAGYDPSPAAPAAALRVWSAMALTVLAVAAAMG</sequence>
<evidence type="ECO:0000259" key="2">
    <source>
        <dbReference type="Pfam" id="PF23585"/>
    </source>
</evidence>
<feature type="compositionally biased region" description="Low complexity" evidence="1">
    <location>
        <begin position="10"/>
        <end position="33"/>
    </location>
</feature>
<evidence type="ECO:0000313" key="4">
    <source>
        <dbReference type="Proteomes" id="UP001140217"/>
    </source>
</evidence>
<accession>A0A9W8H3B0</accession>
<reference evidence="3" key="1">
    <citation type="submission" date="2022-07" db="EMBL/GenBank/DDBJ databases">
        <title>Phylogenomic reconstructions and comparative analyses of Kickxellomycotina fungi.</title>
        <authorList>
            <person name="Reynolds N.K."/>
            <person name="Stajich J.E."/>
            <person name="Barry K."/>
            <person name="Grigoriev I.V."/>
            <person name="Crous P."/>
            <person name="Smith M.E."/>
        </authorList>
    </citation>
    <scope>NUCLEOTIDE SEQUENCE</scope>
    <source>
        <strain evidence="3">NBRC 105414</strain>
    </source>
</reference>
<feature type="domain" description="DUF7137" evidence="2">
    <location>
        <begin position="60"/>
        <end position="191"/>
    </location>
</feature>
<comment type="caution">
    <text evidence="3">The sequence shown here is derived from an EMBL/GenBank/DDBJ whole genome shotgun (WGS) entry which is preliminary data.</text>
</comment>
<gene>
    <name evidence="3" type="ORF">H4R18_004820</name>
</gene>
<dbReference type="InterPro" id="IPR055561">
    <property type="entry name" value="DUF7137"/>
</dbReference>
<protein>
    <recommendedName>
        <fullName evidence="2">DUF7137 domain-containing protein</fullName>
    </recommendedName>
</protein>
<dbReference type="EMBL" id="JANBUL010000251">
    <property type="protein sequence ID" value="KAJ2778074.1"/>
    <property type="molecule type" value="Genomic_DNA"/>
</dbReference>
<keyword evidence="4" id="KW-1185">Reference proteome</keyword>
<feature type="region of interest" description="Disordered" evidence="1">
    <location>
        <begin position="1"/>
        <end position="69"/>
    </location>
</feature>
<dbReference type="Pfam" id="PF23585">
    <property type="entry name" value="DUF7137"/>
    <property type="match status" value="1"/>
</dbReference>